<dbReference type="PROSITE" id="PS00237">
    <property type="entry name" value="G_PROTEIN_RECEP_F1_1"/>
    <property type="match status" value="1"/>
</dbReference>
<feature type="transmembrane region" description="Helical" evidence="11">
    <location>
        <begin position="257"/>
        <end position="277"/>
    </location>
</feature>
<evidence type="ECO:0000313" key="15">
    <source>
        <dbReference type="Proteomes" id="UP001591681"/>
    </source>
</evidence>
<comment type="caution">
    <text evidence="14">The sequence shown here is derived from an EMBL/GenBank/DDBJ whole genome shotgun (WGS) entry which is preliminary data.</text>
</comment>
<dbReference type="GO" id="GO:0005886">
    <property type="term" value="C:plasma membrane"/>
    <property type="evidence" value="ECO:0007669"/>
    <property type="project" value="UniProtKB-SubCell"/>
</dbReference>
<dbReference type="InterPro" id="IPR017452">
    <property type="entry name" value="GPCR_Rhodpsn_7TM"/>
</dbReference>
<evidence type="ECO:0000256" key="7">
    <source>
        <dbReference type="ARBA" id="ARBA00023157"/>
    </source>
</evidence>
<dbReference type="GO" id="GO:0001609">
    <property type="term" value="F:G protein-coupled adenosine receptor activity"/>
    <property type="evidence" value="ECO:0007669"/>
    <property type="project" value="UniProtKB-UniRule"/>
</dbReference>
<keyword evidence="8 11" id="KW-0675">Receptor</keyword>
<dbReference type="Proteomes" id="UP001591681">
    <property type="component" value="Unassembled WGS sequence"/>
</dbReference>
<evidence type="ECO:0000256" key="5">
    <source>
        <dbReference type="ARBA" id="ARBA00023040"/>
    </source>
</evidence>
<feature type="transmembrane region" description="Helical" evidence="11">
    <location>
        <begin position="173"/>
        <end position="198"/>
    </location>
</feature>
<evidence type="ECO:0000256" key="6">
    <source>
        <dbReference type="ARBA" id="ARBA00023136"/>
    </source>
</evidence>
<sequence length="337" mass="38164">MAYNTGEVIYTTVGVLIAVPCCLGNLLVIWAVCTCGVLKQQPIFCFIVSLAVADFLVGAVSVPLRVLADSRMQMPFYGCLSFCCWVLYLPLLSVFSQLSLACDRFLRVFIPLRYKTTVTPRRCWWVVAACWIMAALVSFIPLMGWNNRANIPHSNWSDCQFLNVMSMSYLVHLYFYTCFVIPMLVMLVLYCGIFALIHRQLRSPTIGVSQSYFQKERKLTMSLVMVLVLFAVSWLPIHIMDMVNYYRGVYTVPLGAIYAGILLFQASSAVNPVIYALKIQHIRAACRSILSRVFVCKEEEVESGGSQTPAHTNNSRSNTRRARYEKEVKTNETSDQL</sequence>
<evidence type="ECO:0000256" key="12">
    <source>
        <dbReference type="SAM" id="MobiDB-lite"/>
    </source>
</evidence>
<name>A0ABD1JW00_9TELE</name>
<keyword evidence="10 11" id="KW-0807">Transducer</keyword>
<gene>
    <name evidence="14" type="ORF">ACEWY4_013323</name>
</gene>
<evidence type="ECO:0000256" key="2">
    <source>
        <dbReference type="ARBA" id="ARBA00022475"/>
    </source>
</evidence>
<evidence type="ECO:0000256" key="4">
    <source>
        <dbReference type="ARBA" id="ARBA00022989"/>
    </source>
</evidence>
<proteinExistence type="inferred from homology"/>
<dbReference type="PRINTS" id="PR00237">
    <property type="entry name" value="GPCRRHODOPSN"/>
</dbReference>
<dbReference type="EMBL" id="JBHFQA010000011">
    <property type="protein sequence ID" value="KAL2091060.1"/>
    <property type="molecule type" value="Genomic_DNA"/>
</dbReference>
<evidence type="ECO:0000256" key="1">
    <source>
        <dbReference type="ARBA" id="ARBA00004651"/>
    </source>
</evidence>
<evidence type="ECO:0000256" key="11">
    <source>
        <dbReference type="RuleBase" id="RU201114"/>
    </source>
</evidence>
<evidence type="ECO:0000313" key="14">
    <source>
        <dbReference type="EMBL" id="KAL2091060.1"/>
    </source>
</evidence>
<comment type="similarity">
    <text evidence="11">Belongs to the G-protein coupled receptor 1 family.</text>
</comment>
<dbReference type="Pfam" id="PF00001">
    <property type="entry name" value="7tm_1"/>
    <property type="match status" value="1"/>
</dbReference>
<keyword evidence="6 11" id="KW-0472">Membrane</keyword>
<feature type="transmembrane region" description="Helical" evidence="11">
    <location>
        <begin position="12"/>
        <end position="32"/>
    </location>
</feature>
<dbReference type="PRINTS" id="PR00424">
    <property type="entry name" value="ADENOSINER"/>
</dbReference>
<accession>A0ABD1JW00</accession>
<evidence type="ECO:0000256" key="3">
    <source>
        <dbReference type="ARBA" id="ARBA00022692"/>
    </source>
</evidence>
<evidence type="ECO:0000256" key="9">
    <source>
        <dbReference type="ARBA" id="ARBA00023180"/>
    </source>
</evidence>
<keyword evidence="7 11" id="KW-1015">Disulfide bond</keyword>
<dbReference type="Gene3D" id="1.20.1070.10">
    <property type="entry name" value="Rhodopsin 7-helix transmembrane proteins"/>
    <property type="match status" value="1"/>
</dbReference>
<evidence type="ECO:0000259" key="13">
    <source>
        <dbReference type="PROSITE" id="PS50262"/>
    </source>
</evidence>
<feature type="transmembrane region" description="Helical" evidence="11">
    <location>
        <begin position="219"/>
        <end position="237"/>
    </location>
</feature>
<reference evidence="14 15" key="1">
    <citation type="submission" date="2024-09" db="EMBL/GenBank/DDBJ databases">
        <title>A chromosome-level genome assembly of Gray's grenadier anchovy, Coilia grayii.</title>
        <authorList>
            <person name="Fu Z."/>
        </authorList>
    </citation>
    <scope>NUCLEOTIDE SEQUENCE [LARGE SCALE GENOMIC DNA]</scope>
    <source>
        <strain evidence="14">G4</strain>
        <tissue evidence="14">Muscle</tissue>
    </source>
</reference>
<dbReference type="SUPFAM" id="SSF81321">
    <property type="entry name" value="Family A G protein-coupled receptor-like"/>
    <property type="match status" value="1"/>
</dbReference>
<evidence type="ECO:0000256" key="8">
    <source>
        <dbReference type="ARBA" id="ARBA00023170"/>
    </source>
</evidence>
<keyword evidence="3 11" id="KW-0812">Transmembrane</keyword>
<feature type="transmembrane region" description="Helical" evidence="11">
    <location>
        <begin position="74"/>
        <end position="102"/>
    </location>
</feature>
<dbReference type="AlphaFoldDB" id="A0ABD1JW00"/>
<feature type="transmembrane region" description="Helical" evidence="11">
    <location>
        <begin position="44"/>
        <end position="68"/>
    </location>
</feature>
<keyword evidence="4 11" id="KW-1133">Transmembrane helix</keyword>
<comment type="subcellular location">
    <subcellularLocation>
        <location evidence="1 11">Cell membrane</location>
        <topology evidence="1 11">Multi-pass membrane protein</topology>
    </subcellularLocation>
</comment>
<protein>
    <recommendedName>
        <fullName evidence="13">G-protein coupled receptors family 1 profile domain-containing protein</fullName>
    </recommendedName>
</protein>
<dbReference type="InterPro" id="IPR000276">
    <property type="entry name" value="GPCR_Rhodpsn"/>
</dbReference>
<dbReference type="InterPro" id="IPR001634">
    <property type="entry name" value="Adenosn_rcpt"/>
</dbReference>
<dbReference type="PANTHER" id="PTHR24246:SF54">
    <property type="entry name" value="ADENOSINE RECEPTOR A1-RELATED"/>
    <property type="match status" value="1"/>
</dbReference>
<keyword evidence="2 11" id="KW-1003">Cell membrane</keyword>
<keyword evidence="5 11" id="KW-0297">G-protein coupled receptor</keyword>
<dbReference type="PROSITE" id="PS50262">
    <property type="entry name" value="G_PROTEIN_RECEP_F1_2"/>
    <property type="match status" value="1"/>
</dbReference>
<feature type="transmembrane region" description="Helical" evidence="11">
    <location>
        <begin position="123"/>
        <end position="145"/>
    </location>
</feature>
<organism evidence="14 15">
    <name type="scientific">Coilia grayii</name>
    <name type="common">Gray's grenadier anchovy</name>
    <dbReference type="NCBI Taxonomy" id="363190"/>
    <lineage>
        <taxon>Eukaryota</taxon>
        <taxon>Metazoa</taxon>
        <taxon>Chordata</taxon>
        <taxon>Craniata</taxon>
        <taxon>Vertebrata</taxon>
        <taxon>Euteleostomi</taxon>
        <taxon>Actinopterygii</taxon>
        <taxon>Neopterygii</taxon>
        <taxon>Teleostei</taxon>
        <taxon>Clupei</taxon>
        <taxon>Clupeiformes</taxon>
        <taxon>Clupeoidei</taxon>
        <taxon>Engraulidae</taxon>
        <taxon>Coilinae</taxon>
        <taxon>Coilia</taxon>
    </lineage>
</organism>
<keyword evidence="9 11" id="KW-0325">Glycoprotein</keyword>
<feature type="domain" description="G-protein coupled receptors family 1 profile" evidence="13">
    <location>
        <begin position="24"/>
        <end position="275"/>
    </location>
</feature>
<feature type="region of interest" description="Disordered" evidence="12">
    <location>
        <begin position="302"/>
        <end position="337"/>
    </location>
</feature>
<evidence type="ECO:0000256" key="10">
    <source>
        <dbReference type="ARBA" id="ARBA00023224"/>
    </source>
</evidence>
<dbReference type="PANTHER" id="PTHR24246">
    <property type="entry name" value="OLFACTORY RECEPTOR AND ADENOSINE RECEPTOR"/>
    <property type="match status" value="1"/>
</dbReference>
<keyword evidence="15" id="KW-1185">Reference proteome</keyword>
<feature type="compositionally biased region" description="Basic and acidic residues" evidence="12">
    <location>
        <begin position="322"/>
        <end position="337"/>
    </location>
</feature>